<dbReference type="OrthoDB" id="129353at2759"/>
<feature type="compositionally biased region" description="Acidic residues" evidence="1">
    <location>
        <begin position="68"/>
        <end position="84"/>
    </location>
</feature>
<feature type="region of interest" description="Disordered" evidence="1">
    <location>
        <begin position="57"/>
        <end position="198"/>
    </location>
</feature>
<evidence type="ECO:0000256" key="1">
    <source>
        <dbReference type="SAM" id="MobiDB-lite"/>
    </source>
</evidence>
<name>A0A1E3Q7X1_LIPST</name>
<feature type="compositionally biased region" description="Acidic residues" evidence="1">
    <location>
        <begin position="817"/>
        <end position="833"/>
    </location>
</feature>
<dbReference type="CDD" id="cd17745">
    <property type="entry name" value="BRCT_p53bp1_rpt1"/>
    <property type="match status" value="1"/>
</dbReference>
<feature type="compositionally biased region" description="Basic and acidic residues" evidence="1">
    <location>
        <begin position="369"/>
        <end position="379"/>
    </location>
</feature>
<dbReference type="InterPro" id="IPR047249">
    <property type="entry name" value="BRCT_p53bp1-like_rpt1"/>
</dbReference>
<dbReference type="SUPFAM" id="SSF52113">
    <property type="entry name" value="BRCT domain"/>
    <property type="match status" value="1"/>
</dbReference>
<feature type="compositionally biased region" description="Basic residues" evidence="1">
    <location>
        <begin position="556"/>
        <end position="575"/>
    </location>
</feature>
<feature type="region of interest" description="Disordered" evidence="1">
    <location>
        <begin position="215"/>
        <end position="275"/>
    </location>
</feature>
<feature type="compositionally biased region" description="Low complexity" evidence="1">
    <location>
        <begin position="841"/>
        <end position="850"/>
    </location>
</feature>
<sequence>MSRALYYTKGASRTASFNRDAKEIVITKNISGCAAMSRLNRIGERAEDSLDIVRMQEGYKGKLSQDSEHDDGDSEDESEEEGGSSDEKSHNSDVSESIRDRVLKDSIPKSGPYIQSLHYSETQKDSTESPEDETVSKPATDQSDQAVDEVHAAAVESNLSPTSGTPTGKPDDYNTGPIDIPKDPTKISQSSPLFSSSAEVKRYETPNYKITLSQIFNEPSPDSPTPLEFRAAQQQTPNKQRYVPLADSQERRTKLRNEARGQEDPFEKEFVPGPVNLTKAGDAQFAKIFGRGTTRLVNVQKLPPQYGRQDATAAGLRDTDPEMTKLPSPPPPPVLPKQRQAGRALTHVSASEDESSGRPSGPGVLDTGGLHDEMDHASDSSDVGDPPNDDSEVDHTTPVPYTELNNSRHLRSPELQVPRTQDENNEGEPSSEVLDETQHITDAGSQFTSFARRRASPSRHLPPSSPQKKPENQSPTTRHSSSPQVVLPRSLHSSRAFTTTDTPPAAAVTDTAPGKHSEIINLSSSAVQLSARSPAPDNQQSPTRGRSAPPIEHEKAKKKKGISNARRKGKKKPKNDKRDVVIPESIEESPLSKMTEVGNQSEPPPERQQLLQQQPPALISEKPKQKKNHDQSGKSKSKKVVDIFEFPETDESIASMPPSTTTRKRKYSDVEIEVTSTGKTKGQAVVKKRKRSDAPAAADDADGNSGGENKRSRKREGSGEHSIENMVGETVEEDIPETVAIPETMPITETEIAETAVIVAATPPESAVQNYADKERKSDEEADEIAPTVVEKQRSTSGSSLSPLDDSDSGVSLFYDSEGDYVVDSDSDSDDDDVKPLPEQSTSRGRTVSRVSVATPVPQLLRLEANGITHHDRAFGLWTGTRQGYYPCRILANASSVLVPDRSQSRKVDVEFDDGSTAKLDPQHVRSLDLRVGDQIKIDKTGLRSNWYEVVGLLKKPVDDQRSFKPCIRGNNVLRVRMKAAPNSAKAPNKTTVDDEVQDEKETEIEVEKIYVPNVKWYQFTQRAVPDVVAALVPNMAKYALPRITTDNGIETASTRNARMRSVSSDIPPIDEELPRTRTPVVQQGMSLARGISATPNQQWSGPQSGIVKSNVKHGIFSGSAFALSGYSDKTRVELQNIIISNGGWYLENGLIDLFVTRTDPEGEGVKVLPRKAELQCLRFAAVVSEVCSRRLKYLNAIALGWPCITSSFLIESSEVGRVMPWSEHRVADTGELRSLIQSDTSLFVLGFGKGWDLWSMYSRRFKMLYGLNVVILKSGNRQAMKSNDGSSATLISMMGPNMIAFANDTKALNALLTQSDSRSRMPNIPGVTYSTLAAAEESYEDVVYVSSRLKWDYVYVEGEKSMRKSVEGQVGPYARVVDKTGLITCMSVGRIV</sequence>
<evidence type="ECO:0000259" key="2">
    <source>
        <dbReference type="PROSITE" id="PS50172"/>
    </source>
</evidence>
<feature type="compositionally biased region" description="Basic and acidic residues" evidence="1">
    <location>
        <begin position="85"/>
        <end position="107"/>
    </location>
</feature>
<proteinExistence type="predicted"/>
<feature type="compositionally biased region" description="Low complexity" evidence="1">
    <location>
        <begin position="607"/>
        <end position="616"/>
    </location>
</feature>
<feature type="region of interest" description="Disordered" evidence="1">
    <location>
        <begin position="755"/>
        <end position="850"/>
    </location>
</feature>
<keyword evidence="4" id="KW-1185">Reference proteome</keyword>
<feature type="domain" description="BRCT" evidence="2">
    <location>
        <begin position="1112"/>
        <end position="1227"/>
    </location>
</feature>
<feature type="compositionally biased region" description="Polar residues" evidence="1">
    <location>
        <begin position="157"/>
        <end position="166"/>
    </location>
</feature>
<organism evidence="3 4">
    <name type="scientific">Lipomyces starkeyi NRRL Y-11557</name>
    <dbReference type="NCBI Taxonomy" id="675824"/>
    <lineage>
        <taxon>Eukaryota</taxon>
        <taxon>Fungi</taxon>
        <taxon>Dikarya</taxon>
        <taxon>Ascomycota</taxon>
        <taxon>Saccharomycotina</taxon>
        <taxon>Lipomycetes</taxon>
        <taxon>Lipomycetales</taxon>
        <taxon>Lipomycetaceae</taxon>
        <taxon>Lipomyces</taxon>
    </lineage>
</organism>
<feature type="compositionally biased region" description="Basic and acidic residues" evidence="1">
    <location>
        <begin position="57"/>
        <end position="67"/>
    </location>
</feature>
<evidence type="ECO:0000313" key="3">
    <source>
        <dbReference type="EMBL" id="ODQ73803.1"/>
    </source>
</evidence>
<accession>A0A1E3Q7X1</accession>
<dbReference type="EMBL" id="KV454293">
    <property type="protein sequence ID" value="ODQ73803.1"/>
    <property type="molecule type" value="Genomic_DNA"/>
</dbReference>
<gene>
    <name evidence="3" type="ORF">LIPSTDRAFT_27266</name>
</gene>
<feature type="compositionally biased region" description="Polar residues" evidence="1">
    <location>
        <begin position="520"/>
        <end position="544"/>
    </location>
</feature>
<evidence type="ECO:0000313" key="4">
    <source>
        <dbReference type="Proteomes" id="UP000094385"/>
    </source>
</evidence>
<dbReference type="InterPro" id="IPR001357">
    <property type="entry name" value="BRCT_dom"/>
</dbReference>
<dbReference type="InterPro" id="IPR013914">
    <property type="entry name" value="Rad9_Rad53-bd_dom_fun"/>
</dbReference>
<feature type="compositionally biased region" description="Basic and acidic residues" evidence="1">
    <location>
        <begin position="248"/>
        <end position="270"/>
    </location>
</feature>
<reference evidence="3 4" key="1">
    <citation type="journal article" date="2016" name="Proc. Natl. Acad. Sci. U.S.A.">
        <title>Comparative genomics of biotechnologically important yeasts.</title>
        <authorList>
            <person name="Riley R."/>
            <person name="Haridas S."/>
            <person name="Wolfe K.H."/>
            <person name="Lopes M.R."/>
            <person name="Hittinger C.T."/>
            <person name="Goeker M."/>
            <person name="Salamov A.A."/>
            <person name="Wisecaver J.H."/>
            <person name="Long T.M."/>
            <person name="Calvey C.H."/>
            <person name="Aerts A.L."/>
            <person name="Barry K.W."/>
            <person name="Choi C."/>
            <person name="Clum A."/>
            <person name="Coughlan A.Y."/>
            <person name="Deshpande S."/>
            <person name="Douglass A.P."/>
            <person name="Hanson S.J."/>
            <person name="Klenk H.-P."/>
            <person name="LaButti K.M."/>
            <person name="Lapidus A."/>
            <person name="Lindquist E.A."/>
            <person name="Lipzen A.M."/>
            <person name="Meier-Kolthoff J.P."/>
            <person name="Ohm R.A."/>
            <person name="Otillar R.P."/>
            <person name="Pangilinan J.L."/>
            <person name="Peng Y."/>
            <person name="Rokas A."/>
            <person name="Rosa C.A."/>
            <person name="Scheuner C."/>
            <person name="Sibirny A.A."/>
            <person name="Slot J.C."/>
            <person name="Stielow J.B."/>
            <person name="Sun H."/>
            <person name="Kurtzman C.P."/>
            <person name="Blackwell M."/>
            <person name="Grigoriev I.V."/>
            <person name="Jeffries T.W."/>
        </authorList>
    </citation>
    <scope>NUCLEOTIDE SEQUENCE [LARGE SCALE GENOMIC DNA]</scope>
    <source>
        <strain evidence="3 4">NRRL Y-11557</strain>
    </source>
</reference>
<dbReference type="Proteomes" id="UP000094385">
    <property type="component" value="Unassembled WGS sequence"/>
</dbReference>
<feature type="region of interest" description="Disordered" evidence="1">
    <location>
        <begin position="981"/>
        <end position="1000"/>
    </location>
</feature>
<feature type="compositionally biased region" description="Polar residues" evidence="1">
    <location>
        <begin position="186"/>
        <end position="198"/>
    </location>
</feature>
<feature type="compositionally biased region" description="Polar residues" evidence="1">
    <location>
        <begin position="472"/>
        <end position="484"/>
    </location>
</feature>
<dbReference type="PROSITE" id="PS50172">
    <property type="entry name" value="BRCT"/>
    <property type="match status" value="1"/>
</dbReference>
<feature type="region of interest" description="Disordered" evidence="1">
    <location>
        <begin position="298"/>
        <end position="739"/>
    </location>
</feature>
<feature type="compositionally biased region" description="Low complexity" evidence="1">
    <location>
        <begin position="981"/>
        <end position="990"/>
    </location>
</feature>
<feature type="compositionally biased region" description="Low complexity" evidence="1">
    <location>
        <begin position="498"/>
        <end position="512"/>
    </location>
</feature>
<dbReference type="STRING" id="675824.A0A1E3Q7X1"/>
<dbReference type="Pfam" id="PF08605">
    <property type="entry name" value="Rad9_Rad53_bind"/>
    <property type="match status" value="1"/>
</dbReference>
<dbReference type="Gene3D" id="3.40.50.10190">
    <property type="entry name" value="BRCT domain"/>
    <property type="match status" value="1"/>
</dbReference>
<protein>
    <recommendedName>
        <fullName evidence="2">BRCT domain-containing protein</fullName>
    </recommendedName>
</protein>
<dbReference type="Gene3D" id="2.30.30.140">
    <property type="match status" value="1"/>
</dbReference>
<dbReference type="Pfam" id="PF00533">
    <property type="entry name" value="BRCT"/>
    <property type="match status" value="1"/>
</dbReference>
<feature type="compositionally biased region" description="Low complexity" evidence="1">
    <location>
        <begin position="795"/>
        <end position="813"/>
    </location>
</feature>
<dbReference type="InterPro" id="IPR036420">
    <property type="entry name" value="BRCT_dom_sf"/>
</dbReference>